<feature type="transmembrane region" description="Helical" evidence="5">
    <location>
        <begin position="139"/>
        <end position="164"/>
    </location>
</feature>
<evidence type="ECO:0000256" key="5">
    <source>
        <dbReference type="SAM" id="Phobius"/>
    </source>
</evidence>
<evidence type="ECO:0000313" key="7">
    <source>
        <dbReference type="Proteomes" id="UP000242188"/>
    </source>
</evidence>
<dbReference type="AlphaFoldDB" id="A0A210Q367"/>
<evidence type="ECO:0000313" key="6">
    <source>
        <dbReference type="EMBL" id="OWF43191.1"/>
    </source>
</evidence>
<keyword evidence="7" id="KW-1185">Reference proteome</keyword>
<sequence>MNMSQFMKQSPYMKAAVSTMVLGLVTHIVSFASPYWLTHETGGNIGLWLNCVDTSCEGITSPPDWLRSAQALEVIGVATGLTALIVLLVTAFKQNYKQQQRKAPHVVMIVLSFLSAVFLQIAIAVIIKSNFTDGNASLSWALSVNILTVVLYGTTGIVLLIDVLHLVFHGESSKGTPTTKF</sequence>
<accession>A0A210Q367</accession>
<evidence type="ECO:0000256" key="4">
    <source>
        <dbReference type="ARBA" id="ARBA00023136"/>
    </source>
</evidence>
<name>A0A210Q367_MIZYE</name>
<dbReference type="EMBL" id="NEDP02005147">
    <property type="protein sequence ID" value="OWF43191.1"/>
    <property type="molecule type" value="Genomic_DNA"/>
</dbReference>
<dbReference type="PANTHER" id="PTHR10671">
    <property type="entry name" value="EPITHELIAL MEMBRANE PROTEIN-RELATED"/>
    <property type="match status" value="1"/>
</dbReference>
<gene>
    <name evidence="6" type="ORF">KP79_PYT16812</name>
</gene>
<reference evidence="6 7" key="1">
    <citation type="journal article" date="2017" name="Nat. Ecol. Evol.">
        <title>Scallop genome provides insights into evolution of bilaterian karyotype and development.</title>
        <authorList>
            <person name="Wang S."/>
            <person name="Zhang J."/>
            <person name="Jiao W."/>
            <person name="Li J."/>
            <person name="Xun X."/>
            <person name="Sun Y."/>
            <person name="Guo X."/>
            <person name="Huan P."/>
            <person name="Dong B."/>
            <person name="Zhang L."/>
            <person name="Hu X."/>
            <person name="Sun X."/>
            <person name="Wang J."/>
            <person name="Zhao C."/>
            <person name="Wang Y."/>
            <person name="Wang D."/>
            <person name="Huang X."/>
            <person name="Wang R."/>
            <person name="Lv J."/>
            <person name="Li Y."/>
            <person name="Zhang Z."/>
            <person name="Liu B."/>
            <person name="Lu W."/>
            <person name="Hui Y."/>
            <person name="Liang J."/>
            <person name="Zhou Z."/>
            <person name="Hou R."/>
            <person name="Li X."/>
            <person name="Liu Y."/>
            <person name="Li H."/>
            <person name="Ning X."/>
            <person name="Lin Y."/>
            <person name="Zhao L."/>
            <person name="Xing Q."/>
            <person name="Dou J."/>
            <person name="Li Y."/>
            <person name="Mao J."/>
            <person name="Guo H."/>
            <person name="Dou H."/>
            <person name="Li T."/>
            <person name="Mu C."/>
            <person name="Jiang W."/>
            <person name="Fu Q."/>
            <person name="Fu X."/>
            <person name="Miao Y."/>
            <person name="Liu J."/>
            <person name="Yu Q."/>
            <person name="Li R."/>
            <person name="Liao H."/>
            <person name="Li X."/>
            <person name="Kong Y."/>
            <person name="Jiang Z."/>
            <person name="Chourrout D."/>
            <person name="Li R."/>
            <person name="Bao Z."/>
        </authorList>
    </citation>
    <scope>NUCLEOTIDE SEQUENCE [LARGE SCALE GENOMIC DNA]</scope>
    <source>
        <strain evidence="6 7">PY_sf001</strain>
    </source>
</reference>
<keyword evidence="3 5" id="KW-1133">Transmembrane helix</keyword>
<dbReference type="GO" id="GO:0005886">
    <property type="term" value="C:plasma membrane"/>
    <property type="evidence" value="ECO:0007669"/>
    <property type="project" value="TreeGrafter"/>
</dbReference>
<evidence type="ECO:0000256" key="2">
    <source>
        <dbReference type="ARBA" id="ARBA00022692"/>
    </source>
</evidence>
<keyword evidence="4 5" id="KW-0472">Membrane</keyword>
<protein>
    <submittedName>
        <fullName evidence="6">Uncharacterized protein</fullName>
    </submittedName>
</protein>
<evidence type="ECO:0000256" key="3">
    <source>
        <dbReference type="ARBA" id="ARBA00022989"/>
    </source>
</evidence>
<comment type="caution">
    <text evidence="6">The sequence shown here is derived from an EMBL/GenBank/DDBJ whole genome shotgun (WGS) entry which is preliminary data.</text>
</comment>
<dbReference type="PANTHER" id="PTHR10671:SF108">
    <property type="entry name" value="CLAUDIN FAMILY PROTEIN-RELATED"/>
    <property type="match status" value="1"/>
</dbReference>
<proteinExistence type="predicted"/>
<feature type="transmembrane region" description="Helical" evidence="5">
    <location>
        <begin position="71"/>
        <end position="92"/>
    </location>
</feature>
<organism evidence="6 7">
    <name type="scientific">Mizuhopecten yessoensis</name>
    <name type="common">Japanese scallop</name>
    <name type="synonym">Patinopecten yessoensis</name>
    <dbReference type="NCBI Taxonomy" id="6573"/>
    <lineage>
        <taxon>Eukaryota</taxon>
        <taxon>Metazoa</taxon>
        <taxon>Spiralia</taxon>
        <taxon>Lophotrochozoa</taxon>
        <taxon>Mollusca</taxon>
        <taxon>Bivalvia</taxon>
        <taxon>Autobranchia</taxon>
        <taxon>Pteriomorphia</taxon>
        <taxon>Pectinida</taxon>
        <taxon>Pectinoidea</taxon>
        <taxon>Pectinidae</taxon>
        <taxon>Mizuhopecten</taxon>
    </lineage>
</organism>
<dbReference type="InterPro" id="IPR050579">
    <property type="entry name" value="PMP-22/EMP/MP20-like"/>
</dbReference>
<dbReference type="Proteomes" id="UP000242188">
    <property type="component" value="Unassembled WGS sequence"/>
</dbReference>
<dbReference type="Gene3D" id="1.20.140.150">
    <property type="match status" value="1"/>
</dbReference>
<comment type="subcellular location">
    <subcellularLocation>
        <location evidence="1">Membrane</location>
        <topology evidence="1">Multi-pass membrane protein</topology>
    </subcellularLocation>
</comment>
<keyword evidence="2 5" id="KW-0812">Transmembrane</keyword>
<evidence type="ECO:0000256" key="1">
    <source>
        <dbReference type="ARBA" id="ARBA00004141"/>
    </source>
</evidence>
<feature type="transmembrane region" description="Helical" evidence="5">
    <location>
        <begin position="104"/>
        <end position="127"/>
    </location>
</feature>